<dbReference type="GO" id="GO:0070006">
    <property type="term" value="F:metalloaminopeptidase activity"/>
    <property type="evidence" value="ECO:0007669"/>
    <property type="project" value="InterPro"/>
</dbReference>
<name>A0A9D1UDZ9_9FIRM</name>
<dbReference type="GO" id="GO:0046872">
    <property type="term" value="F:metal ion binding"/>
    <property type="evidence" value="ECO:0007669"/>
    <property type="project" value="UniProtKB-KW"/>
</dbReference>
<evidence type="ECO:0000256" key="3">
    <source>
        <dbReference type="ARBA" id="ARBA00022801"/>
    </source>
</evidence>
<keyword evidence="2" id="KW-0479">Metal-binding</keyword>
<evidence type="ECO:0000256" key="1">
    <source>
        <dbReference type="ARBA" id="ARBA00008766"/>
    </source>
</evidence>
<evidence type="ECO:0000259" key="6">
    <source>
        <dbReference type="Pfam" id="PF16188"/>
    </source>
</evidence>
<evidence type="ECO:0000259" key="4">
    <source>
        <dbReference type="Pfam" id="PF00557"/>
    </source>
</evidence>
<accession>A0A9D1UDZ9</accession>
<comment type="caution">
    <text evidence="7">The sequence shown here is derived from an EMBL/GenBank/DDBJ whole genome shotgun (WGS) entry which is preliminary data.</text>
</comment>
<feature type="domain" description="Peptidase M24 C-terminal" evidence="6">
    <location>
        <begin position="540"/>
        <end position="599"/>
    </location>
</feature>
<keyword evidence="7" id="KW-0031">Aminopeptidase</keyword>
<dbReference type="PANTHER" id="PTHR43763">
    <property type="entry name" value="XAA-PRO AMINOPEPTIDASE 1"/>
    <property type="match status" value="1"/>
</dbReference>
<dbReference type="Gene3D" id="3.40.350.10">
    <property type="entry name" value="Creatinase/prolidase N-terminal domain"/>
    <property type="match status" value="2"/>
</dbReference>
<evidence type="ECO:0000259" key="5">
    <source>
        <dbReference type="Pfam" id="PF01321"/>
    </source>
</evidence>
<dbReference type="Proteomes" id="UP000824263">
    <property type="component" value="Unassembled WGS sequence"/>
</dbReference>
<dbReference type="InterPro" id="IPR000994">
    <property type="entry name" value="Pept_M24"/>
</dbReference>
<reference evidence="7" key="1">
    <citation type="journal article" date="2021" name="PeerJ">
        <title>Extensive microbial diversity within the chicken gut microbiome revealed by metagenomics and culture.</title>
        <authorList>
            <person name="Gilroy R."/>
            <person name="Ravi A."/>
            <person name="Getino M."/>
            <person name="Pursley I."/>
            <person name="Horton D.L."/>
            <person name="Alikhan N.F."/>
            <person name="Baker D."/>
            <person name="Gharbi K."/>
            <person name="Hall N."/>
            <person name="Watson M."/>
            <person name="Adriaenssens E.M."/>
            <person name="Foster-Nyarko E."/>
            <person name="Jarju S."/>
            <person name="Secka A."/>
            <person name="Antonio M."/>
            <person name="Oren A."/>
            <person name="Chaudhuri R.R."/>
            <person name="La Ragione R."/>
            <person name="Hildebrand F."/>
            <person name="Pallen M.J."/>
        </authorList>
    </citation>
    <scope>NUCLEOTIDE SEQUENCE</scope>
    <source>
        <strain evidence="7">ChiSxjej1B13-11762</strain>
    </source>
</reference>
<proteinExistence type="inferred from homology"/>
<dbReference type="InterPro" id="IPR029149">
    <property type="entry name" value="Creatin/AminoP/Spt16_N"/>
</dbReference>
<dbReference type="Pfam" id="PF16188">
    <property type="entry name" value="Peptidase_M24_C"/>
    <property type="match status" value="1"/>
</dbReference>
<dbReference type="Gene3D" id="3.90.230.10">
    <property type="entry name" value="Creatinase/methionine aminopeptidase superfamily"/>
    <property type="match status" value="1"/>
</dbReference>
<reference evidence="7" key="2">
    <citation type="submission" date="2021-04" db="EMBL/GenBank/DDBJ databases">
        <authorList>
            <person name="Gilroy R."/>
        </authorList>
    </citation>
    <scope>NUCLEOTIDE SEQUENCE</scope>
    <source>
        <strain evidence="7">ChiSxjej1B13-11762</strain>
    </source>
</reference>
<dbReference type="Pfam" id="PF01321">
    <property type="entry name" value="Creatinase_N"/>
    <property type="match status" value="1"/>
</dbReference>
<dbReference type="InterPro" id="IPR032416">
    <property type="entry name" value="Peptidase_M24_C"/>
</dbReference>
<organism evidence="7 8">
    <name type="scientific">Candidatus Dorea gallistercoris</name>
    <dbReference type="NCBI Taxonomy" id="2838542"/>
    <lineage>
        <taxon>Bacteria</taxon>
        <taxon>Bacillati</taxon>
        <taxon>Bacillota</taxon>
        <taxon>Clostridia</taxon>
        <taxon>Lachnospirales</taxon>
        <taxon>Lachnospiraceae</taxon>
        <taxon>Dorea</taxon>
    </lineage>
</organism>
<feature type="domain" description="Peptidase M24" evidence="4">
    <location>
        <begin position="314"/>
        <end position="530"/>
    </location>
</feature>
<dbReference type="FunFam" id="3.90.230.10:FF:000009">
    <property type="entry name" value="xaa-Pro aminopeptidase 2"/>
    <property type="match status" value="1"/>
</dbReference>
<dbReference type="InterPro" id="IPR033740">
    <property type="entry name" value="Pept_M24B"/>
</dbReference>
<gene>
    <name evidence="7" type="ORF">H9873_05795</name>
</gene>
<dbReference type="FunFam" id="3.40.350.10:FF:000003">
    <property type="entry name" value="Xaa-pro aminopeptidase P"/>
    <property type="match status" value="1"/>
</dbReference>
<dbReference type="GO" id="GO:0005737">
    <property type="term" value="C:cytoplasm"/>
    <property type="evidence" value="ECO:0007669"/>
    <property type="project" value="UniProtKB-ARBA"/>
</dbReference>
<evidence type="ECO:0000256" key="2">
    <source>
        <dbReference type="ARBA" id="ARBA00022723"/>
    </source>
</evidence>
<dbReference type="AlphaFoldDB" id="A0A9D1UDZ9"/>
<evidence type="ECO:0000313" key="7">
    <source>
        <dbReference type="EMBL" id="HIW83818.1"/>
    </source>
</evidence>
<comment type="similarity">
    <text evidence="1">Belongs to the peptidase M24B family.</text>
</comment>
<dbReference type="SUPFAM" id="SSF53092">
    <property type="entry name" value="Creatinase/prolidase N-terminal domain"/>
    <property type="match status" value="1"/>
</dbReference>
<dbReference type="Pfam" id="PF00557">
    <property type="entry name" value="Peptidase_M24"/>
    <property type="match status" value="1"/>
</dbReference>
<dbReference type="Pfam" id="PF16189">
    <property type="entry name" value="Creatinase_N_2"/>
    <property type="match status" value="1"/>
</dbReference>
<dbReference type="CDD" id="cd01085">
    <property type="entry name" value="APP"/>
    <property type="match status" value="1"/>
</dbReference>
<dbReference type="InterPro" id="IPR036005">
    <property type="entry name" value="Creatinase/aminopeptidase-like"/>
</dbReference>
<keyword evidence="7" id="KW-0645">Protease</keyword>
<protein>
    <submittedName>
        <fullName evidence="7">Aminopeptidase P family protein</fullName>
    </submittedName>
</protein>
<dbReference type="InterPro" id="IPR000587">
    <property type="entry name" value="Creatinase_N"/>
</dbReference>
<sequence length="599" mass="67247">MNTQIKERLSALRAAMKAQGLSAYYIPTADYHLSEYVGDHFKFRAWMSGFTGSAGTLVVLPDQAGLWTDGRYFLQAEAQLAETGIDLYKMQLPKVPTIEEFLSQHLNAGDLVGLDGRTVSAAAGRRLAETLAKRSIQLDPSIDLADQLWTDRPALPQEKVWRYDIAYAGETAREKLRKLREKMAELMADVHIICALDEIAWLFNLRGSDVDYNPVFLSYAVIEKESAHLFVDEDKLSPEICSCLEEIDVKLHPYDEIYTTAGTYGSRHKILISENKLNYRLCQILKDTGAKLIDRPDPVQSLKAVKNDVEIRQTRSAHLTDGLIMTRFMKWLKETVQTETLTEASAAAHLDAMRQDAPGSLGLSFETIAGYGPHGAIVHYAVSEESDIPLEPCGLFLVDSGGQYLEGTTDITRTFALGPVTDEEKRHFTLVLRCMLNLMYAVFPEGVFCHSLDVLARTPLWEHGLDFLHGTGHGVGHLLNVHEGPNNFFWKLREGAAPVVLAPGMVTTDEPGVYLDGKHGIRLENELLCQKKEETEFGTFLCFEPLTLAPIDLDAVDVSLLTDLDRQRLNAYHRKVFQMLSPELDADERDWLLKYTREI</sequence>
<evidence type="ECO:0000313" key="8">
    <source>
        <dbReference type="Proteomes" id="UP000824263"/>
    </source>
</evidence>
<dbReference type="PANTHER" id="PTHR43763:SF6">
    <property type="entry name" value="XAA-PRO AMINOPEPTIDASE 1"/>
    <property type="match status" value="1"/>
</dbReference>
<feature type="domain" description="Creatinase N-terminal" evidence="5">
    <location>
        <begin position="8"/>
        <end position="136"/>
    </location>
</feature>
<dbReference type="SUPFAM" id="SSF55920">
    <property type="entry name" value="Creatinase/aminopeptidase"/>
    <property type="match status" value="1"/>
</dbReference>
<dbReference type="InterPro" id="IPR050422">
    <property type="entry name" value="X-Pro_aminopeptidase_P"/>
</dbReference>
<keyword evidence="3" id="KW-0378">Hydrolase</keyword>
<dbReference type="EMBL" id="DXGF01000106">
    <property type="protein sequence ID" value="HIW83818.1"/>
    <property type="molecule type" value="Genomic_DNA"/>
</dbReference>